<dbReference type="VEuPathDB" id="FungiDB:G647_08183"/>
<evidence type="ECO:0000259" key="5">
    <source>
        <dbReference type="Pfam" id="PF20906"/>
    </source>
</evidence>
<evidence type="ECO:0000259" key="2">
    <source>
        <dbReference type="Pfam" id="PF01968"/>
    </source>
</evidence>
<dbReference type="Pfam" id="PF20906">
    <property type="entry name" value="S-Me-THD_C"/>
    <property type="match status" value="1"/>
</dbReference>
<organism evidence="6 7">
    <name type="scientific">Cladophialophora carrionii CBS 160.54</name>
    <dbReference type="NCBI Taxonomy" id="1279043"/>
    <lineage>
        <taxon>Eukaryota</taxon>
        <taxon>Fungi</taxon>
        <taxon>Dikarya</taxon>
        <taxon>Ascomycota</taxon>
        <taxon>Pezizomycotina</taxon>
        <taxon>Eurotiomycetes</taxon>
        <taxon>Chaetothyriomycetidae</taxon>
        <taxon>Chaetothyriales</taxon>
        <taxon>Herpotrichiellaceae</taxon>
        <taxon>Cladophialophora</taxon>
    </lineage>
</organism>
<dbReference type="Pfam" id="PF06032">
    <property type="entry name" value="S-Me-THD_N"/>
    <property type="match status" value="1"/>
</dbReference>
<dbReference type="InterPro" id="IPR043129">
    <property type="entry name" value="ATPase_NBD"/>
</dbReference>
<dbReference type="InterPro" id="IPR045079">
    <property type="entry name" value="Oxoprolinase-like"/>
</dbReference>
<dbReference type="EMBL" id="KB822708">
    <property type="protein sequence ID" value="ETI20149.1"/>
    <property type="molecule type" value="Genomic_DNA"/>
</dbReference>
<sequence>MAAPGQLIVGVDVGGTNTDAVLLDTSKNGSEAVLASYKAPTTANVTLSVRETLKVLLATSPVDHANVSAIAIGTTHFINAILERDAARLEKVAILRLASYNFSGSTPPCVDWPQDLKNIIHGYSALIPGGCNIDGQLIADIDDDRVREQADIIKAKGLKNVVVVGIGSPVDHHHHQEQRVRNILQESFESSQHKVNIVCSRDVAGMGLLARENAAILNASILSFAQRTIRSLQIALKHVGLQCPLYLTSNTGHLLPLAEASLFPIKIFSSGATNSIRGAAFLVGSNIEQTGSVVVDIGGTSTDAGLLLKNGYPRLARSYSDVAGIKVNMEIPSVESIALGGGSILHLASDESQISIGPQSVGHDIAEKALCFGGTTITATDVVVASGSVSLGKQTVKLSDKVIHGAKARIKKMLEAVIDRSKLSPDPCTVILVGGGAILCPERLSGVSKIIVPEHAGVANAIGAAMAQISASSQLIWEGHDVQVGINRVKDEAIERAIKKGGTSANITVLNVESAGVPYTQGQTAIKVEVAMPADHARLRQETHMCREDDVEGAEEELFEGTKRHELPRSDEPPDTVDLHNYRPQVTKDGLWYLSETDIRFLEIGCYILGSGGGGSPYAGALVLRQLLSEGETVTIVSCDHLKEEDVIPSVAGIGTPAVGNEKPGGDGVIHALDLMAEHLKVTFTHLLACEIGGGNGLTPLLCGSSRYYNIPTVDGDLMGIAYPAFEMVSTYVNSGSVNALLPVTLSDGTGQNIVVLGDRTDEEAPGKEIRDACVAMGLACGAAGVPLSGRQMQAAGIPNSYSLAWRIGRVVSMAKQSSSLSALPEALIEEVGGSRSAKRLFQGKIRSVESVLTSTAHSLGKVTIEAISEDEMEFSTDGASDYAAVVVPFMNENLAVIGRDDDDREEVLATVPELIFLLDVSTGENIGTQEYRYGLKVTVMSMAPHPVWTSNRGLEVGGPKAFNLPYEYSSSLEYTKPRSVIDEFRSEIDGE</sequence>
<evidence type="ECO:0000313" key="7">
    <source>
        <dbReference type="Proteomes" id="UP000030678"/>
    </source>
</evidence>
<dbReference type="HOGENOM" id="CLU_007154_0_0_1"/>
<feature type="domain" description="S-Me-THD N-terminal" evidence="4">
    <location>
        <begin position="597"/>
        <end position="756"/>
    </location>
</feature>
<feature type="domain" description="Hydantoinase/oxoprolinase N-terminal" evidence="3">
    <location>
        <begin position="9"/>
        <end position="187"/>
    </location>
</feature>
<dbReference type="OrthoDB" id="5404895at2759"/>
<dbReference type="RefSeq" id="XP_008730717.1">
    <property type="nucleotide sequence ID" value="XM_008732495.1"/>
</dbReference>
<dbReference type="InterPro" id="IPR048350">
    <property type="entry name" value="S-Me-THD-like_C"/>
</dbReference>
<dbReference type="GO" id="GO:0016787">
    <property type="term" value="F:hydrolase activity"/>
    <property type="evidence" value="ECO:0007669"/>
    <property type="project" value="InterPro"/>
</dbReference>
<dbReference type="AlphaFoldDB" id="V9CZR0"/>
<proteinExistence type="predicted"/>
<dbReference type="InterPro" id="IPR027479">
    <property type="entry name" value="S-Me-THD_N_sf"/>
</dbReference>
<dbReference type="PANTHER" id="PTHR11365">
    <property type="entry name" value="5-OXOPROLINASE RELATED"/>
    <property type="match status" value="1"/>
</dbReference>
<dbReference type="Pfam" id="PF05378">
    <property type="entry name" value="Hydant_A_N"/>
    <property type="match status" value="1"/>
</dbReference>
<evidence type="ECO:0000259" key="3">
    <source>
        <dbReference type="Pfam" id="PF05378"/>
    </source>
</evidence>
<dbReference type="Proteomes" id="UP000030678">
    <property type="component" value="Unassembled WGS sequence"/>
</dbReference>
<evidence type="ECO:0000313" key="6">
    <source>
        <dbReference type="EMBL" id="ETI20149.1"/>
    </source>
</evidence>
<name>V9CZR0_9EURO</name>
<dbReference type="PANTHER" id="PTHR11365:SF10">
    <property type="entry name" value="HYDANTOINASE_OXOPROLINASE"/>
    <property type="match status" value="1"/>
</dbReference>
<dbReference type="InterPro" id="IPR024071">
    <property type="entry name" value="S-Me-THD_C_sf"/>
</dbReference>
<evidence type="ECO:0008006" key="8">
    <source>
        <dbReference type="Google" id="ProtNLM"/>
    </source>
</evidence>
<feature type="domain" description="S-Me-THD-like C-terminal" evidence="5">
    <location>
        <begin position="769"/>
        <end position="970"/>
    </location>
</feature>
<dbReference type="Gene3D" id="2.40.390.10">
    <property type="entry name" value="CV3147-like"/>
    <property type="match status" value="1"/>
</dbReference>
<dbReference type="GeneID" id="19986676"/>
<accession>V9CZR0</accession>
<dbReference type="Gene3D" id="3.30.420.40">
    <property type="match status" value="1"/>
</dbReference>
<protein>
    <recommendedName>
        <fullName evidence="8">Hydantoinase/oxoprolinase</fullName>
    </recommendedName>
</protein>
<feature type="region of interest" description="Disordered" evidence="1">
    <location>
        <begin position="562"/>
        <end position="581"/>
    </location>
</feature>
<feature type="domain" description="Hydantoinase A/oxoprolinase" evidence="2">
    <location>
        <begin position="211"/>
        <end position="389"/>
    </location>
</feature>
<dbReference type="Pfam" id="PF01968">
    <property type="entry name" value="Hydantoinase_A"/>
    <property type="match status" value="1"/>
</dbReference>
<dbReference type="InterPro" id="IPR002821">
    <property type="entry name" value="Hydantoinase_A"/>
</dbReference>
<reference evidence="6 7" key="1">
    <citation type="submission" date="2013-03" db="EMBL/GenBank/DDBJ databases">
        <title>The Genome Sequence of Cladophialophora carrionii CBS 160.54.</title>
        <authorList>
            <consortium name="The Broad Institute Genomics Platform"/>
            <person name="Cuomo C."/>
            <person name="de Hoog S."/>
            <person name="Gorbushina A."/>
            <person name="Walker B."/>
            <person name="Young S.K."/>
            <person name="Zeng Q."/>
            <person name="Gargeya S."/>
            <person name="Fitzgerald M."/>
            <person name="Haas B."/>
            <person name="Abouelleil A."/>
            <person name="Allen A.W."/>
            <person name="Alvarado L."/>
            <person name="Arachchi H.M."/>
            <person name="Berlin A.M."/>
            <person name="Chapman S.B."/>
            <person name="Gainer-Dewar J."/>
            <person name="Goldberg J."/>
            <person name="Griggs A."/>
            <person name="Gujja S."/>
            <person name="Hansen M."/>
            <person name="Howarth C."/>
            <person name="Imamovic A."/>
            <person name="Ireland A."/>
            <person name="Larimer J."/>
            <person name="McCowan C."/>
            <person name="Murphy C."/>
            <person name="Pearson M."/>
            <person name="Poon T.W."/>
            <person name="Priest M."/>
            <person name="Roberts A."/>
            <person name="Saif S."/>
            <person name="Shea T."/>
            <person name="Sisk P."/>
            <person name="Sykes S."/>
            <person name="Wortman J."/>
            <person name="Nusbaum C."/>
            <person name="Birren B."/>
        </authorList>
    </citation>
    <scope>NUCLEOTIDE SEQUENCE [LARGE SCALE GENOMIC DNA]</scope>
    <source>
        <strain evidence="6 7">CBS 160.54</strain>
    </source>
</reference>
<dbReference type="InterPro" id="IPR008040">
    <property type="entry name" value="Hydant_A_N"/>
</dbReference>
<gene>
    <name evidence="6" type="ORF">G647_08183</name>
</gene>
<evidence type="ECO:0000256" key="1">
    <source>
        <dbReference type="SAM" id="MobiDB-lite"/>
    </source>
</evidence>
<dbReference type="SUPFAM" id="SSF160991">
    <property type="entry name" value="CV3147-like"/>
    <property type="match status" value="1"/>
</dbReference>
<dbReference type="InterPro" id="IPR010318">
    <property type="entry name" value="S-Me-THD_N"/>
</dbReference>
<dbReference type="SUPFAM" id="SSF53067">
    <property type="entry name" value="Actin-like ATPase domain"/>
    <property type="match status" value="2"/>
</dbReference>
<dbReference type="Gene3D" id="3.40.1610.10">
    <property type="entry name" value="CV3147-like domain"/>
    <property type="match status" value="1"/>
</dbReference>
<evidence type="ECO:0000259" key="4">
    <source>
        <dbReference type="Pfam" id="PF06032"/>
    </source>
</evidence>